<keyword evidence="3" id="KW-1185">Reference proteome</keyword>
<dbReference type="SUPFAM" id="SSF54695">
    <property type="entry name" value="POZ domain"/>
    <property type="match status" value="1"/>
</dbReference>
<dbReference type="WBParaSite" id="GPUH_0001399901-mRNA-1">
    <property type="protein sequence ID" value="GPUH_0001399901-mRNA-1"/>
    <property type="gene ID" value="GPUH_0001399901"/>
</dbReference>
<protein>
    <submittedName>
        <fullName evidence="4">BTB domain-containing protein</fullName>
    </submittedName>
</protein>
<reference evidence="2 3" key="2">
    <citation type="submission" date="2018-11" db="EMBL/GenBank/DDBJ databases">
        <authorList>
            <consortium name="Pathogen Informatics"/>
        </authorList>
    </citation>
    <scope>NUCLEOTIDE SEQUENCE [LARGE SCALE GENOMIC DNA]</scope>
</reference>
<evidence type="ECO:0000313" key="4">
    <source>
        <dbReference type="WBParaSite" id="GPUH_0001399901-mRNA-1"/>
    </source>
</evidence>
<name>A0A183DZ43_9BILA</name>
<dbReference type="Proteomes" id="UP000271098">
    <property type="component" value="Unassembled WGS sequence"/>
</dbReference>
<dbReference type="PROSITE" id="PS50097">
    <property type="entry name" value="BTB"/>
    <property type="match status" value="1"/>
</dbReference>
<dbReference type="Pfam" id="PF00651">
    <property type="entry name" value="BTB"/>
    <property type="match status" value="1"/>
</dbReference>
<evidence type="ECO:0000313" key="3">
    <source>
        <dbReference type="Proteomes" id="UP000271098"/>
    </source>
</evidence>
<organism evidence="4">
    <name type="scientific">Gongylonema pulchrum</name>
    <dbReference type="NCBI Taxonomy" id="637853"/>
    <lineage>
        <taxon>Eukaryota</taxon>
        <taxon>Metazoa</taxon>
        <taxon>Ecdysozoa</taxon>
        <taxon>Nematoda</taxon>
        <taxon>Chromadorea</taxon>
        <taxon>Rhabditida</taxon>
        <taxon>Spirurina</taxon>
        <taxon>Spiruromorpha</taxon>
        <taxon>Spiruroidea</taxon>
        <taxon>Gongylonematidae</taxon>
        <taxon>Gongylonema</taxon>
    </lineage>
</organism>
<proteinExistence type="predicted"/>
<dbReference type="EMBL" id="UYRT01080772">
    <property type="protein sequence ID" value="VDN23354.1"/>
    <property type="molecule type" value="Genomic_DNA"/>
</dbReference>
<reference evidence="4" key="1">
    <citation type="submission" date="2016-06" db="UniProtKB">
        <authorList>
            <consortium name="WormBaseParasite"/>
        </authorList>
    </citation>
    <scope>IDENTIFICATION</scope>
</reference>
<dbReference type="PANTHER" id="PTHR24413">
    <property type="entry name" value="SPECKLE-TYPE POZ PROTEIN"/>
    <property type="match status" value="1"/>
</dbReference>
<dbReference type="AlphaFoldDB" id="A0A183DZ43"/>
<dbReference type="OrthoDB" id="10249567at2759"/>
<dbReference type="InterPro" id="IPR000210">
    <property type="entry name" value="BTB/POZ_dom"/>
</dbReference>
<dbReference type="InterPro" id="IPR011333">
    <property type="entry name" value="SKP1/BTB/POZ_sf"/>
</dbReference>
<feature type="domain" description="BTB" evidence="1">
    <location>
        <begin position="98"/>
        <end position="149"/>
    </location>
</feature>
<evidence type="ECO:0000313" key="2">
    <source>
        <dbReference type="EMBL" id="VDN23354.1"/>
    </source>
</evidence>
<dbReference type="Gene3D" id="3.30.710.10">
    <property type="entry name" value="Potassium Channel Kv1.1, Chain A"/>
    <property type="match status" value="1"/>
</dbReference>
<sequence>MKRNKAKKEKKTGSSSTVASVKLIIHFQLHGYFEYIRRDVLVSHIQPQDELQLVLSLTITFDTVTKSSQTPRLTGIPEARPAEIARDLEAIYKEGRLTDFTIVAGDRELPAHQVILSARSPVFAAMLEPHTDEAKNSRVVFRDIDFEVLAPKLITPGPQTVMFWCQNYHATYQTVMQWALLTARLPRTELHKRQLDRVGVTTEQNCISVR</sequence>
<evidence type="ECO:0000259" key="1">
    <source>
        <dbReference type="PROSITE" id="PS50097"/>
    </source>
</evidence>
<gene>
    <name evidence="2" type="ORF">GPUH_LOCUS13984</name>
</gene>
<accession>A0A183DZ43</accession>
<dbReference type="CDD" id="cd18186">
    <property type="entry name" value="BTB_POZ_ZBTB_KLHL-like"/>
    <property type="match status" value="1"/>
</dbReference>